<proteinExistence type="predicted"/>
<dbReference type="InterPro" id="IPR003476">
    <property type="entry name" value="Glyco_hydro_42"/>
</dbReference>
<sequence length="246" mass="28080">MKRILILSSMLLSMMAVAQPSADDMQQILYGVAYYPEYMPEPRLEQDIALMKAAGINLVRVAESTWGYQEPADGEFNLEYWDEVLDKLHAAGIRVIVGTPTYAIPTWLAKKHPEILVETRSGKALYGRRQNMDITHPVYRYYAGRMIRKLMEKVSKHPAVIGFQIDNETKHYDNWGANAQALFLQYLKDKFKNPEAMNNAYGLHYWSNSVNSWEDMPAITGSINGSLVSAFKQFQRSLVTLFTMAV</sequence>
<dbReference type="Gene3D" id="3.20.20.80">
    <property type="entry name" value="Glycosidases"/>
    <property type="match status" value="1"/>
</dbReference>
<dbReference type="Proteomes" id="UP000256779">
    <property type="component" value="Unassembled WGS sequence"/>
</dbReference>
<dbReference type="SUPFAM" id="SSF51445">
    <property type="entry name" value="(Trans)glycosidases"/>
    <property type="match status" value="1"/>
</dbReference>
<dbReference type="PANTHER" id="PTHR36447:SF1">
    <property type="entry name" value="BETA-GALACTOSIDASE GANA"/>
    <property type="match status" value="1"/>
</dbReference>
<keyword evidence="1" id="KW-0378">Hydrolase</keyword>
<dbReference type="InterPro" id="IPR013529">
    <property type="entry name" value="Glyco_hydro_42_N"/>
</dbReference>
<dbReference type="PANTHER" id="PTHR36447">
    <property type="entry name" value="BETA-GALACTOSIDASE GANA"/>
    <property type="match status" value="1"/>
</dbReference>
<feature type="domain" description="Glycoside hydrolase family 42 N-terminal" evidence="4">
    <location>
        <begin position="34"/>
        <end position="240"/>
    </location>
</feature>
<gene>
    <name evidence="5" type="ORF">C7460_10347</name>
</gene>
<dbReference type="GO" id="GO:0009341">
    <property type="term" value="C:beta-galactosidase complex"/>
    <property type="evidence" value="ECO:0007669"/>
    <property type="project" value="InterPro"/>
</dbReference>
<keyword evidence="2" id="KW-0326">Glycosidase</keyword>
<keyword evidence="6" id="KW-1185">Reference proteome</keyword>
<dbReference type="RefSeq" id="WP_221409451.1">
    <property type="nucleotide sequence ID" value="NZ_QREG01000003.1"/>
</dbReference>
<reference evidence="5 6" key="1">
    <citation type="submission" date="2018-07" db="EMBL/GenBank/DDBJ databases">
        <title>Genomic Encyclopedia of Type Strains, Phase IV (KMG-IV): sequencing the most valuable type-strain genomes for metagenomic binning, comparative biology and taxonomic classification.</title>
        <authorList>
            <person name="Goeker M."/>
        </authorList>
    </citation>
    <scope>NUCLEOTIDE SEQUENCE [LARGE SCALE GENOMIC DNA]</scope>
    <source>
        <strain evidence="5 6">DSM 4134</strain>
    </source>
</reference>
<feature type="signal peptide" evidence="3">
    <location>
        <begin position="1"/>
        <end position="18"/>
    </location>
</feature>
<comment type="caution">
    <text evidence="5">The sequence shown here is derived from an EMBL/GenBank/DDBJ whole genome shotgun (WGS) entry which is preliminary data.</text>
</comment>
<dbReference type="InterPro" id="IPR017853">
    <property type="entry name" value="GH"/>
</dbReference>
<dbReference type="GO" id="GO:0005975">
    <property type="term" value="P:carbohydrate metabolic process"/>
    <property type="evidence" value="ECO:0007669"/>
    <property type="project" value="InterPro"/>
</dbReference>
<name>A0A3D9L6N0_MARFU</name>
<evidence type="ECO:0000313" key="6">
    <source>
        <dbReference type="Proteomes" id="UP000256779"/>
    </source>
</evidence>
<dbReference type="GO" id="GO:0004565">
    <property type="term" value="F:beta-galactosidase activity"/>
    <property type="evidence" value="ECO:0007669"/>
    <property type="project" value="InterPro"/>
</dbReference>
<dbReference type="Pfam" id="PF02449">
    <property type="entry name" value="Glyco_hydro_42"/>
    <property type="match status" value="1"/>
</dbReference>
<evidence type="ECO:0000256" key="3">
    <source>
        <dbReference type="SAM" id="SignalP"/>
    </source>
</evidence>
<evidence type="ECO:0000313" key="5">
    <source>
        <dbReference type="EMBL" id="REE01531.1"/>
    </source>
</evidence>
<dbReference type="AlphaFoldDB" id="A0A3D9L6N0"/>
<accession>A0A3D9L6N0</accession>
<keyword evidence="3" id="KW-0732">Signal</keyword>
<evidence type="ECO:0000256" key="1">
    <source>
        <dbReference type="ARBA" id="ARBA00022801"/>
    </source>
</evidence>
<feature type="chain" id="PRO_5017575428" evidence="3">
    <location>
        <begin position="19"/>
        <end position="246"/>
    </location>
</feature>
<dbReference type="EMBL" id="QREG01000003">
    <property type="protein sequence ID" value="REE01531.1"/>
    <property type="molecule type" value="Genomic_DNA"/>
</dbReference>
<organism evidence="5 6">
    <name type="scientific">Marinoscillum furvescens DSM 4134</name>
    <dbReference type="NCBI Taxonomy" id="1122208"/>
    <lineage>
        <taxon>Bacteria</taxon>
        <taxon>Pseudomonadati</taxon>
        <taxon>Bacteroidota</taxon>
        <taxon>Cytophagia</taxon>
        <taxon>Cytophagales</taxon>
        <taxon>Reichenbachiellaceae</taxon>
        <taxon>Marinoscillum</taxon>
    </lineage>
</organism>
<evidence type="ECO:0000259" key="4">
    <source>
        <dbReference type="Pfam" id="PF02449"/>
    </source>
</evidence>
<protein>
    <submittedName>
        <fullName evidence="5">Beta-galactosidase-like protein</fullName>
    </submittedName>
</protein>
<evidence type="ECO:0000256" key="2">
    <source>
        <dbReference type="ARBA" id="ARBA00023295"/>
    </source>
</evidence>